<proteinExistence type="predicted"/>
<dbReference type="InterPro" id="IPR002197">
    <property type="entry name" value="HTH_Fis"/>
</dbReference>
<dbReference type="InterPro" id="IPR009057">
    <property type="entry name" value="Homeodomain-like_sf"/>
</dbReference>
<evidence type="ECO:0000313" key="3">
    <source>
        <dbReference type="Proteomes" id="UP000005388"/>
    </source>
</evidence>
<name>G5KHU3_9STRE</name>
<gene>
    <name evidence="2" type="ORF">STRUR_1528</name>
</gene>
<dbReference type="Proteomes" id="UP000005388">
    <property type="component" value="Unassembled WGS sequence"/>
</dbReference>
<dbReference type="Gene3D" id="1.10.10.60">
    <property type="entry name" value="Homeodomain-like"/>
    <property type="match status" value="1"/>
</dbReference>
<feature type="domain" description="DNA binding HTH" evidence="1">
    <location>
        <begin position="72"/>
        <end position="102"/>
    </location>
</feature>
<dbReference type="RefSeq" id="WP_006738791.1">
    <property type="nucleotide sequence ID" value="NZ_AEUZ02000001.1"/>
</dbReference>
<accession>G5KHU3</accession>
<evidence type="ECO:0000259" key="1">
    <source>
        <dbReference type="Pfam" id="PF02954"/>
    </source>
</evidence>
<dbReference type="GO" id="GO:0043565">
    <property type="term" value="F:sequence-specific DNA binding"/>
    <property type="evidence" value="ECO:0007669"/>
    <property type="project" value="InterPro"/>
</dbReference>
<sequence>MNNFKWFQNFNQLEKDVKKLIIESPGYYISEYLVTKILNEEIIKYQLHINSEASENTIKNYNSKKTLFDYNQDIIKTVLAENDGNQTKTAKQLGISRTTLWRYLNT</sequence>
<evidence type="ECO:0000313" key="2">
    <source>
        <dbReference type="EMBL" id="EHJ56018.1"/>
    </source>
</evidence>
<dbReference type="AlphaFoldDB" id="G5KHU3"/>
<dbReference type="EMBL" id="AEUZ02000001">
    <property type="protein sequence ID" value="EHJ56018.1"/>
    <property type="molecule type" value="Genomic_DNA"/>
</dbReference>
<dbReference type="Pfam" id="PF02954">
    <property type="entry name" value="HTH_8"/>
    <property type="match status" value="1"/>
</dbReference>
<keyword evidence="3" id="KW-1185">Reference proteome</keyword>
<organism evidence="2 3">
    <name type="scientific">Streptococcus urinalis 2285-97</name>
    <dbReference type="NCBI Taxonomy" id="764291"/>
    <lineage>
        <taxon>Bacteria</taxon>
        <taxon>Bacillati</taxon>
        <taxon>Bacillota</taxon>
        <taxon>Bacilli</taxon>
        <taxon>Lactobacillales</taxon>
        <taxon>Streptococcaceae</taxon>
        <taxon>Streptococcus</taxon>
    </lineage>
</organism>
<dbReference type="PRINTS" id="PR01590">
    <property type="entry name" value="HTHFIS"/>
</dbReference>
<dbReference type="SUPFAM" id="SSF46689">
    <property type="entry name" value="Homeodomain-like"/>
    <property type="match status" value="1"/>
</dbReference>
<dbReference type="STRING" id="764291.STRUR_1528"/>
<reference evidence="2 3" key="1">
    <citation type="journal article" date="2014" name="Int. J. Syst. Evol. Microbiol.">
        <title>Phylogenomics and the dynamic genome evolution of the genus Streptococcus.</title>
        <authorList>
            <consortium name="The Broad Institute Genome Sequencing Platform"/>
            <person name="Richards V.P."/>
            <person name="Palmer S.R."/>
            <person name="Pavinski Bitar P.D."/>
            <person name="Qin X."/>
            <person name="Weinstock G.M."/>
            <person name="Highlander S.K."/>
            <person name="Town C.D."/>
            <person name="Burne R.A."/>
            <person name="Stanhope M.J."/>
        </authorList>
    </citation>
    <scope>NUCLEOTIDE SEQUENCE [LARGE SCALE GENOMIC DNA]</scope>
    <source>
        <strain evidence="2 3">2285-97</strain>
    </source>
</reference>
<comment type="caution">
    <text evidence="2">The sequence shown here is derived from an EMBL/GenBank/DDBJ whole genome shotgun (WGS) entry which is preliminary data.</text>
</comment>
<dbReference type="eggNOG" id="COG2204">
    <property type="taxonomic scope" value="Bacteria"/>
</dbReference>
<protein>
    <submittedName>
        <fullName evidence="2">Transcriptional regulator, Fis family</fullName>
    </submittedName>
</protein>